<protein>
    <submittedName>
        <fullName evidence="1">Uncharacterized protein</fullName>
    </submittedName>
</protein>
<dbReference type="Proteomes" id="UP001597116">
    <property type="component" value="Unassembled WGS sequence"/>
</dbReference>
<sequence length="77" mass="8828">MHRFLAGLKNGRMPYQLMTGPAENTDGIHLTMEAQIRQPFHSFRVRWALQQTILIAELVNNPINAGVDGHGDRKKYR</sequence>
<evidence type="ECO:0000313" key="2">
    <source>
        <dbReference type="Proteomes" id="UP001597116"/>
    </source>
</evidence>
<reference evidence="2" key="1">
    <citation type="journal article" date="2019" name="Int. J. Syst. Evol. Microbiol.">
        <title>The Global Catalogue of Microorganisms (GCM) 10K type strain sequencing project: providing services to taxonomists for standard genome sequencing and annotation.</title>
        <authorList>
            <consortium name="The Broad Institute Genomics Platform"/>
            <consortium name="The Broad Institute Genome Sequencing Center for Infectious Disease"/>
            <person name="Wu L."/>
            <person name="Ma J."/>
        </authorList>
    </citation>
    <scope>NUCLEOTIDE SEQUENCE [LARGE SCALE GENOMIC DNA]</scope>
    <source>
        <strain evidence="2">CCUG 55608</strain>
    </source>
</reference>
<accession>A0ABW3QL19</accession>
<gene>
    <name evidence="1" type="ORF">ACFQ4C_21555</name>
</gene>
<dbReference type="RefSeq" id="WP_379884713.1">
    <property type="nucleotide sequence ID" value="NZ_JBHTLP010000018.1"/>
</dbReference>
<keyword evidence="2" id="KW-1185">Reference proteome</keyword>
<comment type="caution">
    <text evidence="1">The sequence shown here is derived from an EMBL/GenBank/DDBJ whole genome shotgun (WGS) entry which is preliminary data.</text>
</comment>
<proteinExistence type="predicted"/>
<organism evidence="1 2">
    <name type="scientific">Larkinella insperata</name>
    <dbReference type="NCBI Taxonomy" id="332158"/>
    <lineage>
        <taxon>Bacteria</taxon>
        <taxon>Pseudomonadati</taxon>
        <taxon>Bacteroidota</taxon>
        <taxon>Cytophagia</taxon>
        <taxon>Cytophagales</taxon>
        <taxon>Spirosomataceae</taxon>
        <taxon>Larkinella</taxon>
    </lineage>
</organism>
<name>A0ABW3QL19_9BACT</name>
<evidence type="ECO:0000313" key="1">
    <source>
        <dbReference type="EMBL" id="MFD1143729.1"/>
    </source>
</evidence>
<dbReference type="EMBL" id="JBHTLP010000018">
    <property type="protein sequence ID" value="MFD1143729.1"/>
    <property type="molecule type" value="Genomic_DNA"/>
</dbReference>